<dbReference type="InterPro" id="IPR043604">
    <property type="entry name" value="DUF883_N"/>
</dbReference>
<organism evidence="12 13">
    <name type="scientific">Mycetohabitans rhizoxinica (strain DSM 19002 / CIP 109453 / HKI 454)</name>
    <name type="common">Paraburkholderia rhizoxinica</name>
    <dbReference type="NCBI Taxonomy" id="882378"/>
    <lineage>
        <taxon>Bacteria</taxon>
        <taxon>Pseudomonadati</taxon>
        <taxon>Pseudomonadota</taxon>
        <taxon>Betaproteobacteria</taxon>
        <taxon>Burkholderiales</taxon>
        <taxon>Burkholderiaceae</taxon>
        <taxon>Mycetohabitans</taxon>
    </lineage>
</organism>
<reference evidence="12 13" key="1">
    <citation type="journal article" date="2011" name="J. Bacteriol.">
        <title>Complete genome sequence of Burkholderia rhizoxinica, an endosymbiont of Rhizopus microsporus.</title>
        <authorList>
            <person name="Lackner G."/>
            <person name="Moebius N."/>
            <person name="Partida-Martinez L."/>
            <person name="Hertweck C."/>
        </authorList>
    </citation>
    <scope>NUCLEOTIDE SEQUENCE [LARGE SCALE GENOMIC DNA]</scope>
    <source>
        <strain evidence="13">DSM 19002 / CIP 109453 / HKI 454</strain>
    </source>
</reference>
<dbReference type="GO" id="GO:0005886">
    <property type="term" value="C:plasma membrane"/>
    <property type="evidence" value="ECO:0007669"/>
    <property type="project" value="UniProtKB-SubCell"/>
</dbReference>
<evidence type="ECO:0000259" key="10">
    <source>
        <dbReference type="Pfam" id="PF05957"/>
    </source>
</evidence>
<dbReference type="PANTHER" id="PTHR35893">
    <property type="entry name" value="INNER MEMBRANE PROTEIN-RELATED"/>
    <property type="match status" value="1"/>
</dbReference>
<evidence type="ECO:0000256" key="2">
    <source>
        <dbReference type="ARBA" id="ARBA00010423"/>
    </source>
</evidence>
<keyword evidence="8" id="KW-0175">Coiled coil</keyword>
<evidence type="ECO:0000256" key="9">
    <source>
        <dbReference type="SAM" id="Phobius"/>
    </source>
</evidence>
<keyword evidence="3" id="KW-1003">Cell membrane</keyword>
<evidence type="ECO:0000313" key="13">
    <source>
        <dbReference type="Proteomes" id="UP000007437"/>
    </source>
</evidence>
<dbReference type="PANTHER" id="PTHR35893:SF3">
    <property type="entry name" value="INNER MEMBRANE PROTEIN"/>
    <property type="match status" value="1"/>
</dbReference>
<name>E5ASG2_MYCRK</name>
<dbReference type="KEGG" id="brh:RBRH_01543"/>
<feature type="domain" description="DUF883" evidence="11">
    <location>
        <begin position="96"/>
        <end position="125"/>
    </location>
</feature>
<dbReference type="Pfam" id="PF19029">
    <property type="entry name" value="DUF883_C"/>
    <property type="match status" value="1"/>
</dbReference>
<sequence>MASTLAMAAQFRYDIDDGKFVAGAVMTEVNKENLMSDIKTVLSDAEDLLKQAASTTGERATELREKALARLKQAKEKAADVQVVVVEKGKKAARATDDYVHDHPWTSIGVAAGVGILIGLLINRK</sequence>
<dbReference type="STRING" id="882378.RBRH_01543"/>
<evidence type="ECO:0000313" key="12">
    <source>
        <dbReference type="EMBL" id="CBW75544.1"/>
    </source>
</evidence>
<accession>E5ASG2</accession>
<keyword evidence="4" id="KW-0997">Cell inner membrane</keyword>
<keyword evidence="6 9" id="KW-1133">Transmembrane helix</keyword>
<dbReference type="HOGENOM" id="CLU_132623_0_2_4"/>
<evidence type="ECO:0000256" key="3">
    <source>
        <dbReference type="ARBA" id="ARBA00022475"/>
    </source>
</evidence>
<evidence type="ECO:0000256" key="6">
    <source>
        <dbReference type="ARBA" id="ARBA00022989"/>
    </source>
</evidence>
<evidence type="ECO:0000256" key="4">
    <source>
        <dbReference type="ARBA" id="ARBA00022519"/>
    </source>
</evidence>
<keyword evidence="7 9" id="KW-0472">Membrane</keyword>
<evidence type="ECO:0000256" key="1">
    <source>
        <dbReference type="ARBA" id="ARBA00004377"/>
    </source>
</evidence>
<feature type="transmembrane region" description="Helical" evidence="9">
    <location>
        <begin position="104"/>
        <end position="122"/>
    </location>
</feature>
<evidence type="ECO:0000259" key="11">
    <source>
        <dbReference type="Pfam" id="PF19029"/>
    </source>
</evidence>
<dbReference type="Pfam" id="PF05957">
    <property type="entry name" value="DUF883"/>
    <property type="match status" value="1"/>
</dbReference>
<proteinExistence type="inferred from homology"/>
<comment type="similarity">
    <text evidence="2">Belongs to the ElaB/YgaM/YqjD family.</text>
</comment>
<comment type="subcellular location">
    <subcellularLocation>
        <location evidence="1">Cell inner membrane</location>
        <topology evidence="1">Single-pass membrane protein</topology>
    </subcellularLocation>
</comment>
<dbReference type="Proteomes" id="UP000007437">
    <property type="component" value="Chromosome"/>
</dbReference>
<feature type="domain" description="DUF883" evidence="10">
    <location>
        <begin position="33"/>
        <end position="83"/>
    </location>
</feature>
<protein>
    <submittedName>
        <fullName evidence="12">ElaB protein</fullName>
    </submittedName>
</protein>
<dbReference type="InterPro" id="IPR010279">
    <property type="entry name" value="YqjD/ElaB"/>
</dbReference>
<dbReference type="GO" id="GO:0043022">
    <property type="term" value="F:ribosome binding"/>
    <property type="evidence" value="ECO:0007669"/>
    <property type="project" value="InterPro"/>
</dbReference>
<keyword evidence="5 9" id="KW-0812">Transmembrane</keyword>
<dbReference type="eggNOG" id="COG4575">
    <property type="taxonomic scope" value="Bacteria"/>
</dbReference>
<dbReference type="EMBL" id="FR687359">
    <property type="protein sequence ID" value="CBW75544.1"/>
    <property type="molecule type" value="Genomic_DNA"/>
</dbReference>
<evidence type="ECO:0000256" key="5">
    <source>
        <dbReference type="ARBA" id="ARBA00022692"/>
    </source>
</evidence>
<dbReference type="InterPro" id="IPR043605">
    <property type="entry name" value="DUF883_C"/>
</dbReference>
<dbReference type="AlphaFoldDB" id="E5ASG2"/>
<feature type="coiled-coil region" evidence="8">
    <location>
        <begin position="57"/>
        <end position="84"/>
    </location>
</feature>
<evidence type="ECO:0000256" key="7">
    <source>
        <dbReference type="ARBA" id="ARBA00023136"/>
    </source>
</evidence>
<evidence type="ECO:0000256" key="8">
    <source>
        <dbReference type="SAM" id="Coils"/>
    </source>
</evidence>
<gene>
    <name evidence="12" type="ordered locus">RBRH_01543</name>
</gene>